<dbReference type="InterPro" id="IPR000010">
    <property type="entry name" value="Cystatin_dom"/>
</dbReference>
<evidence type="ECO:0000256" key="7">
    <source>
        <dbReference type="ARBA" id="ARBA00023157"/>
    </source>
</evidence>
<evidence type="ECO:0000256" key="5">
    <source>
        <dbReference type="ARBA" id="ARBA00022729"/>
    </source>
</evidence>
<evidence type="ECO:0000259" key="11">
    <source>
        <dbReference type="PROSITE" id="PS51529"/>
    </source>
</evidence>
<dbReference type="CDD" id="cd00042">
    <property type="entry name" value="CY"/>
    <property type="match status" value="2"/>
</dbReference>
<evidence type="ECO:0000313" key="13">
    <source>
        <dbReference type="RefSeq" id="XP_007934223.1"/>
    </source>
</evidence>
<dbReference type="PANTHER" id="PTHR13814:SF6">
    <property type="entry name" value="ALPHA-2-HS-GLYCOPROTEIN"/>
    <property type="match status" value="1"/>
</dbReference>
<dbReference type="Gene3D" id="3.10.450.10">
    <property type="match status" value="2"/>
</dbReference>
<keyword evidence="5 10" id="KW-0732">Signal</keyword>
<dbReference type="FunFam" id="3.10.450.10:FF:000010">
    <property type="entry name" value="Alpha-2-HS-glycoprotein"/>
    <property type="match status" value="1"/>
</dbReference>
<proteinExistence type="predicted"/>
<reference evidence="13" key="1">
    <citation type="submission" date="2025-08" db="UniProtKB">
        <authorList>
            <consortium name="RefSeq"/>
        </authorList>
    </citation>
    <scope>IDENTIFICATION</scope>
</reference>
<evidence type="ECO:0000256" key="2">
    <source>
        <dbReference type="ARBA" id="ARBA00019375"/>
    </source>
</evidence>
<keyword evidence="8" id="KW-0325">Glycoprotein</keyword>
<evidence type="ECO:0000256" key="4">
    <source>
        <dbReference type="ARBA" id="ARBA00022553"/>
    </source>
</evidence>
<keyword evidence="12" id="KW-1185">Reference proteome</keyword>
<dbReference type="PANTHER" id="PTHR13814">
    <property type="entry name" value="FETUIN"/>
    <property type="match status" value="1"/>
</dbReference>
<protein>
    <recommendedName>
        <fullName evidence="2">Alpha-2-HS-glycoprotein</fullName>
    </recommendedName>
    <alternativeName>
        <fullName evidence="9">Fetuin-A</fullName>
    </alternativeName>
</protein>
<dbReference type="InterPro" id="IPR001363">
    <property type="entry name" value="Prot_inh_fetuin_CS"/>
</dbReference>
<keyword evidence="4" id="KW-0597">Phosphoprotein</keyword>
<evidence type="ECO:0000313" key="12">
    <source>
        <dbReference type="Proteomes" id="UP000694850"/>
    </source>
</evidence>
<evidence type="ECO:0000256" key="3">
    <source>
        <dbReference type="ARBA" id="ARBA00022525"/>
    </source>
</evidence>
<dbReference type="PROSITE" id="PS01254">
    <property type="entry name" value="FETUIN_1"/>
    <property type="match status" value="1"/>
</dbReference>
<feature type="domain" description="Cystatin fetuin-A-type" evidence="11">
    <location>
        <begin position="27"/>
        <end position="133"/>
    </location>
</feature>
<dbReference type="OrthoDB" id="8780871at2759"/>
<dbReference type="PROSITE" id="PS01255">
    <property type="entry name" value="FETUIN_2"/>
    <property type="match status" value="1"/>
</dbReference>
<dbReference type="GO" id="GO:0004869">
    <property type="term" value="F:cysteine-type endopeptidase inhibitor activity"/>
    <property type="evidence" value="ECO:0007669"/>
    <property type="project" value="InterPro"/>
</dbReference>
<organism evidence="12 13">
    <name type="scientific">Orycteropus afer afer</name>
    <dbReference type="NCBI Taxonomy" id="1230840"/>
    <lineage>
        <taxon>Eukaryota</taxon>
        <taxon>Metazoa</taxon>
        <taxon>Chordata</taxon>
        <taxon>Craniata</taxon>
        <taxon>Vertebrata</taxon>
        <taxon>Euteleostomi</taxon>
        <taxon>Mammalia</taxon>
        <taxon>Eutheria</taxon>
        <taxon>Afrotheria</taxon>
        <taxon>Tubulidentata</taxon>
        <taxon>Orycteropodidae</taxon>
        <taxon>Orycteropus</taxon>
    </lineage>
</organism>
<accession>A0A8B6ZEX0</accession>
<dbReference type="InterPro" id="IPR025760">
    <property type="entry name" value="Cystatin_Fetuin_A"/>
</dbReference>
<dbReference type="InterPro" id="IPR050735">
    <property type="entry name" value="Kininogen_Fetuin_HRG"/>
</dbReference>
<evidence type="ECO:0000256" key="6">
    <source>
        <dbReference type="ARBA" id="ARBA00022737"/>
    </source>
</evidence>
<feature type="signal peptide" evidence="10">
    <location>
        <begin position="1"/>
        <end position="18"/>
    </location>
</feature>
<dbReference type="SUPFAM" id="SSF54403">
    <property type="entry name" value="Cystatin/monellin"/>
    <property type="match status" value="2"/>
</dbReference>
<dbReference type="PROSITE" id="PS51529">
    <property type="entry name" value="CYSTATIN_FETUIN_A"/>
    <property type="match status" value="2"/>
</dbReference>
<dbReference type="AlphaFoldDB" id="A0A8B6ZEX0"/>
<keyword evidence="3" id="KW-0964">Secreted</keyword>
<name>A0A8B6ZEX0_ORYAF</name>
<keyword evidence="7" id="KW-1015">Disulfide bond</keyword>
<dbReference type="Pfam" id="PF00031">
    <property type="entry name" value="Cystatin"/>
    <property type="match status" value="1"/>
</dbReference>
<evidence type="ECO:0000256" key="8">
    <source>
        <dbReference type="ARBA" id="ARBA00023180"/>
    </source>
</evidence>
<dbReference type="RefSeq" id="XP_007934223.1">
    <property type="nucleotide sequence ID" value="XM_007936032.2"/>
</dbReference>
<dbReference type="FunFam" id="3.10.450.10:FF:000009">
    <property type="entry name" value="Alpha-2-HS-glycoprotein 2"/>
    <property type="match status" value="1"/>
</dbReference>
<dbReference type="InterPro" id="IPR046350">
    <property type="entry name" value="Cystatin_sf"/>
</dbReference>
<dbReference type="GeneID" id="103192948"/>
<gene>
    <name evidence="13" type="primary">AHSG</name>
</gene>
<evidence type="ECO:0000256" key="10">
    <source>
        <dbReference type="SAM" id="SignalP"/>
    </source>
</evidence>
<feature type="chain" id="PRO_5034770967" description="Alpha-2-HS-glycoprotein" evidence="10">
    <location>
        <begin position="19"/>
        <end position="383"/>
    </location>
</feature>
<dbReference type="CTD" id="197"/>
<evidence type="ECO:0000256" key="1">
    <source>
        <dbReference type="ARBA" id="ARBA00004613"/>
    </source>
</evidence>
<dbReference type="SMART" id="SM00043">
    <property type="entry name" value="CY"/>
    <property type="match status" value="2"/>
</dbReference>
<feature type="domain" description="Cystatin fetuin-A-type" evidence="11">
    <location>
        <begin position="144"/>
        <end position="255"/>
    </location>
</feature>
<comment type="subcellular location">
    <subcellularLocation>
        <location evidence="1">Secreted</location>
    </subcellularLocation>
</comment>
<dbReference type="GO" id="GO:0031012">
    <property type="term" value="C:extracellular matrix"/>
    <property type="evidence" value="ECO:0007669"/>
    <property type="project" value="TreeGrafter"/>
</dbReference>
<dbReference type="Proteomes" id="UP000694850">
    <property type="component" value="Unplaced"/>
</dbReference>
<keyword evidence="6" id="KW-0677">Repeat</keyword>
<sequence length="383" mass="40848">MKSLILFLCLAQLWGCHSAPQGLGLAYRELNCDDPETEQAAQVAMDYINAHRLRGYKHVLNQIDKVKVWSRRPMGEVFELELDTLETTCHVLDPTPVANCTVRHFMDHAVEGDCDFRVLKQDGQFVVLFAKCDSSPDSAEDVIKICPDCPLLGPVNDTKVVHAVEAALAAFNAQSNGSYYQLLEVSRAQFMPLPPSTKVEFAVVATDCVAKDVTDPTKCNVPAEKQYGFCKARITEKAGGEDVSVTCTVFQTQPVVPQPRSDDINVAVDPPAPAPTLADPPVPALVGGPMVVAAPQPPPVHRVHYDLRHAFSGVVSMESTSGEAFHPVKPPVLTGPGPVVVGPGPVVVGPGPVLTGPGPVVVGPGSAAPVVSPCPGRVRHFKI</sequence>
<dbReference type="GO" id="GO:0072562">
    <property type="term" value="C:blood microparticle"/>
    <property type="evidence" value="ECO:0007669"/>
    <property type="project" value="TreeGrafter"/>
</dbReference>
<evidence type="ECO:0000256" key="9">
    <source>
        <dbReference type="ARBA" id="ARBA00032001"/>
    </source>
</evidence>